<feature type="domain" description="Integrase catalytic" evidence="14">
    <location>
        <begin position="1067"/>
        <end position="1254"/>
    </location>
</feature>
<feature type="compositionally biased region" description="Acidic residues" evidence="11">
    <location>
        <begin position="91"/>
        <end position="101"/>
    </location>
</feature>
<dbReference type="Pfam" id="PF24626">
    <property type="entry name" value="SH3_Tf2-1"/>
    <property type="match status" value="1"/>
</dbReference>
<dbReference type="CDD" id="cd01647">
    <property type="entry name" value="RT_LTR"/>
    <property type="match status" value="1"/>
</dbReference>
<dbReference type="InterPro" id="IPR043128">
    <property type="entry name" value="Rev_trsase/Diguanyl_cyclase"/>
</dbReference>
<evidence type="ECO:0000256" key="8">
    <source>
        <dbReference type="ARBA" id="ARBA00022918"/>
    </source>
</evidence>
<feature type="region of interest" description="Disordered" evidence="11">
    <location>
        <begin position="2290"/>
        <end position="2309"/>
    </location>
</feature>
<dbReference type="Gene3D" id="3.10.10.10">
    <property type="entry name" value="HIV Type 1 Reverse Transcriptase, subunit A, domain 1"/>
    <property type="match status" value="2"/>
</dbReference>
<gene>
    <name evidence="15" type="ORF">QYE76_051501</name>
</gene>
<dbReference type="InterPro" id="IPR000477">
    <property type="entry name" value="RT_dom"/>
</dbReference>
<dbReference type="EMBL" id="JAUUTY010000003">
    <property type="protein sequence ID" value="KAK1663342.1"/>
    <property type="molecule type" value="Genomic_DNA"/>
</dbReference>
<dbReference type="FunFam" id="1.10.340.70:FF:000001">
    <property type="entry name" value="Retrovirus-related Pol polyprotein from transposon gypsy-like Protein"/>
    <property type="match status" value="1"/>
</dbReference>
<keyword evidence="1" id="KW-0645">Protease</keyword>
<evidence type="ECO:0000256" key="11">
    <source>
        <dbReference type="SAM" id="MobiDB-lite"/>
    </source>
</evidence>
<evidence type="ECO:0000259" key="13">
    <source>
        <dbReference type="PROSITE" id="PS50878"/>
    </source>
</evidence>
<dbReference type="InterPro" id="IPR036875">
    <property type="entry name" value="Znf_CCHC_sf"/>
</dbReference>
<dbReference type="CDD" id="cd00303">
    <property type="entry name" value="retropepsin_like"/>
    <property type="match status" value="2"/>
</dbReference>
<dbReference type="PANTHER" id="PTHR35046">
    <property type="entry name" value="ZINC KNUCKLE (CCHC-TYPE) FAMILY PROTEIN"/>
    <property type="match status" value="1"/>
</dbReference>
<evidence type="ECO:0000256" key="5">
    <source>
        <dbReference type="ARBA" id="ARBA00022750"/>
    </source>
</evidence>
<feature type="region of interest" description="Disordered" evidence="11">
    <location>
        <begin position="304"/>
        <end position="372"/>
    </location>
</feature>
<dbReference type="FunFam" id="3.30.70.270:FF:000020">
    <property type="entry name" value="Transposon Tf2-6 polyprotein-like Protein"/>
    <property type="match status" value="1"/>
</dbReference>
<dbReference type="InterPro" id="IPR001584">
    <property type="entry name" value="Integrase_cat-core"/>
</dbReference>
<dbReference type="SUPFAM" id="SSF57756">
    <property type="entry name" value="Retrovirus zinc finger-like domains"/>
    <property type="match status" value="1"/>
</dbReference>
<dbReference type="InterPro" id="IPR005162">
    <property type="entry name" value="Retrotrans_gag_dom"/>
</dbReference>
<evidence type="ECO:0000256" key="6">
    <source>
        <dbReference type="ARBA" id="ARBA00022759"/>
    </source>
</evidence>
<dbReference type="InterPro" id="IPR056924">
    <property type="entry name" value="SH3_Tf2-1"/>
</dbReference>
<name>A0AAD8SRZ6_LOLMU</name>
<accession>A0AAD8SRZ6</accession>
<evidence type="ECO:0000313" key="15">
    <source>
        <dbReference type="EMBL" id="KAK1663342.1"/>
    </source>
</evidence>
<feature type="compositionally biased region" description="Low complexity" evidence="11">
    <location>
        <begin position="319"/>
        <end position="335"/>
    </location>
</feature>
<dbReference type="InterPro" id="IPR001878">
    <property type="entry name" value="Znf_CCHC"/>
</dbReference>
<dbReference type="GO" id="GO:0004519">
    <property type="term" value="F:endonuclease activity"/>
    <property type="evidence" value="ECO:0007669"/>
    <property type="project" value="UniProtKB-KW"/>
</dbReference>
<dbReference type="FunFam" id="3.10.10.10:FF:000007">
    <property type="entry name" value="Retrovirus-related Pol polyprotein from transposon 17.6-like Protein"/>
    <property type="match status" value="1"/>
</dbReference>
<evidence type="ECO:0000256" key="7">
    <source>
        <dbReference type="ARBA" id="ARBA00022801"/>
    </source>
</evidence>
<evidence type="ECO:0000256" key="1">
    <source>
        <dbReference type="ARBA" id="ARBA00022670"/>
    </source>
</evidence>
<keyword evidence="9" id="KW-0238">DNA-binding</keyword>
<dbReference type="Gene3D" id="3.30.70.270">
    <property type="match status" value="2"/>
</dbReference>
<dbReference type="InterPro" id="IPR012337">
    <property type="entry name" value="RNaseH-like_sf"/>
</dbReference>
<feature type="domain" description="CCHC-type" evidence="12">
    <location>
        <begin position="376"/>
        <end position="391"/>
    </location>
</feature>
<dbReference type="Gene3D" id="4.10.60.10">
    <property type="entry name" value="Zinc finger, CCHC-type"/>
    <property type="match status" value="1"/>
</dbReference>
<dbReference type="Pfam" id="PF00098">
    <property type="entry name" value="zf-CCHC"/>
    <property type="match status" value="1"/>
</dbReference>
<dbReference type="SUPFAM" id="SSF53098">
    <property type="entry name" value="Ribonuclease H-like"/>
    <property type="match status" value="1"/>
</dbReference>
<dbReference type="InterPro" id="IPR041588">
    <property type="entry name" value="Integrase_H2C2"/>
</dbReference>
<dbReference type="Gene3D" id="3.30.420.10">
    <property type="entry name" value="Ribonuclease H-like superfamily/Ribonuclease H"/>
    <property type="match status" value="1"/>
</dbReference>
<feature type="domain" description="Reverse transcriptase" evidence="13">
    <location>
        <begin position="722"/>
        <end position="901"/>
    </location>
</feature>
<keyword evidence="5" id="KW-0064">Aspartyl protease</keyword>
<evidence type="ECO:0000259" key="14">
    <source>
        <dbReference type="PROSITE" id="PS50994"/>
    </source>
</evidence>
<dbReference type="InterPro" id="IPR021109">
    <property type="entry name" value="Peptidase_aspartic_dom_sf"/>
</dbReference>
<dbReference type="PROSITE" id="PS50994">
    <property type="entry name" value="INTEGRASE"/>
    <property type="match status" value="1"/>
</dbReference>
<keyword evidence="4" id="KW-0540">Nuclease</keyword>
<evidence type="ECO:0008006" key="17">
    <source>
        <dbReference type="Google" id="ProtNLM"/>
    </source>
</evidence>
<dbReference type="PROSITE" id="PS50158">
    <property type="entry name" value="ZF_CCHC"/>
    <property type="match status" value="1"/>
</dbReference>
<feature type="region of interest" description="Disordered" evidence="11">
    <location>
        <begin position="402"/>
        <end position="422"/>
    </location>
</feature>
<dbReference type="PROSITE" id="PS50878">
    <property type="entry name" value="RT_POL"/>
    <property type="match status" value="1"/>
</dbReference>
<evidence type="ECO:0000256" key="3">
    <source>
        <dbReference type="ARBA" id="ARBA00022695"/>
    </source>
</evidence>
<keyword evidence="2" id="KW-0808">Transferase</keyword>
<dbReference type="Pfam" id="PF00078">
    <property type="entry name" value="RVT_1"/>
    <property type="match status" value="1"/>
</dbReference>
<evidence type="ECO:0000259" key="12">
    <source>
        <dbReference type="PROSITE" id="PS50158"/>
    </source>
</evidence>
<dbReference type="SUPFAM" id="SSF56672">
    <property type="entry name" value="DNA/RNA polymerases"/>
    <property type="match status" value="2"/>
</dbReference>
<keyword evidence="10" id="KW-0479">Metal-binding</keyword>
<feature type="compositionally biased region" description="Low complexity" evidence="11">
    <location>
        <begin position="346"/>
        <end position="369"/>
    </location>
</feature>
<organism evidence="15 16">
    <name type="scientific">Lolium multiflorum</name>
    <name type="common">Italian ryegrass</name>
    <name type="synonym">Lolium perenne subsp. multiflorum</name>
    <dbReference type="NCBI Taxonomy" id="4521"/>
    <lineage>
        <taxon>Eukaryota</taxon>
        <taxon>Viridiplantae</taxon>
        <taxon>Streptophyta</taxon>
        <taxon>Embryophyta</taxon>
        <taxon>Tracheophyta</taxon>
        <taxon>Spermatophyta</taxon>
        <taxon>Magnoliopsida</taxon>
        <taxon>Liliopsida</taxon>
        <taxon>Poales</taxon>
        <taxon>Poaceae</taxon>
        <taxon>BOP clade</taxon>
        <taxon>Pooideae</taxon>
        <taxon>Poodae</taxon>
        <taxon>Poeae</taxon>
        <taxon>Poeae Chloroplast Group 2 (Poeae type)</taxon>
        <taxon>Loliodinae</taxon>
        <taxon>Loliinae</taxon>
        <taxon>Lolium</taxon>
    </lineage>
</organism>
<keyword evidence="6" id="KW-0255">Endonuclease</keyword>
<dbReference type="Proteomes" id="UP001231189">
    <property type="component" value="Unassembled WGS sequence"/>
</dbReference>
<sequence>MSASDNKIVNQENKNSADIITWREYEALRNEMRREFRTKDDELKGTVDEIKQTLDATNVTVTGLADQMTDIQRNIADMRLAIENLTTQQQQDDDEDPELEDDAHNARGAPRGHRPRGRAPLGRNGRGQDEEDGLGKPKFSIPKFEGGADVEEYLTWELKIEKLWSLHPNYSEDKKIKLASSEFDGYALRWWDSLIRNRDEDGAQPIRTWRAMKEVMTSRFVPTNYMRNIFDKLTLLRQGVKTVDEYYMEMEMLMQRGRVRESLEMTMQRFLNGLKYDVKGIVRHYTYTDMNQLLHHAREAESQLAEEAKVKGRATGAGRFTPRAPSTAPAPSTRSVPYSTPPSKPVSNVSNAKKSESAASTSGSGVSTTRNRDMLCHTCGGKGHFKRDCPNRKVMFINEDNEYETGDDVDPNAPDDDDYDTDGEDAYPSDARTIVVSQRALNVLPSASTQRCNLFQTKALVGPDKACKVIIDGGSCRNLASKELCTKLKLKYLPHPHPYYIQWLSDNGEMKVNHMVRVEFEIGPYKDCIDFDVVPMTVCHLLLGRPWLYDRSVQHNGRANTYHLEYKGKKINLQPMSPQQIVNESRQKIEVNLEDAPLDRRENCNVVSDITKSERVNSLVSLATKEDMREFSEDPTAMPLVLLYRGTVLVSNDMTPLPLGVSSVLQEFGDVFPEEVPAGLPPLRGIEHQIDLIPGASLPNRAPYRTNPEETKEIQKQVQALLDKGYIRISLSPCAVPVILVPKKDGTWRMCVDCRAINNITIRYRHPIPRLEDMLDELSGAAVFSKIDLRSGYHQIRMKEGDEWKTAFKTKFGLYEWLVMPFGLTNAPSTFMRLMNHVLRDFIGKFVVVYFDDILIYSRNESDHTIHIRHVLQVLRDNKLYGNLEKCTFCKDKVIFLGYVVSKHGVEVDVSKIEAIQNWPTPMNVSQVRSFHGLAGFYRRFVPNFSTIAAPLNELTKKGVVFEWGVAQDHAFDELKRLLTSAPLLALPDFNKQFEIECDASGIGIGGVLMQEGRPIAYFSEKLSGAKLNYPIYDKELYALIRVLEKGKDNIVADALSRKNMLLTQLDVKIPGLEILCDLYATDHDFAEPYRLCALESSVRLLLLQESHAGGLMGHFGREKTLLMLADHFYWPKMRRDVDRYVKRCITCNKSKSKLKPHVPKTIVSDRDVKFMSYFWKTLWGKLGTKLLFSTTCHPQTDGQTEVVNRTLSQLLRSMIKKNLKEWEECLPHVEFAYNRAVHSTTELCPFEVVYGFKPITPLDLLPLPIHERVNMEASKRADFVRKIHVKTKELIEKKGKSNAARMNKKRKEMLFKPGDLVWVHFRKDRFPKLRKSKLKPRGAGPYKVLAKINDNAYSIDLPVDEFGVSNSFNVADLTPYDGEDLGASGYQEETSIARGEEQLDMKTDVKMAVKLDMELDMKISHGRAREEREECARGEEEVQAGPEPGIAMNEVRKKLFSISLSGKAAHWYKLLKNGDSLDWEDIVPLFYSKFYPPSEIHKDRNRIYNFWPHDGESIAQAWGRLKSLMLKCPIHELPGNVIIDNFYARLSFQDKTLLDTSCSGSFTRNKEEFKRDLLDRIQENTEGWENDKDRESGIIYDYKCIEAFMDTDKFRNMSATYGLDSQVAANLYKAFASHYELPKKNFDKYHEPYKDKIDSSINKCVVVETADRVIPEAYIEKTPFPAKMKEYSVINSAVHKSEKKPREPEEQIKVEPAVAIVKDLVTENVEDGHIIFCEDASNIVSHPNKPKQASVPMISVKIGDHCYYGLCDIGASVSAIPYELYTEIMHEIDSCELEDIDVVIQLANRETISPIGIVRDVEVLCGKIKYPADFLVLGSAASDYCPIIFGRPFLNTCGAIIDCKKEKILTKFAGESYEFNFSKFTKTPYKADLPSNDFKMEQCASIVLVPNNPLQQHLEDSESEVFRKEREELEEIFLRQPILKHDLPVEDLGTTPPPKEDPVFDLKPLPDNLKYAHIDDKKIYPVIISSKLTEFEEERLLQILKKHRGAIGYTLDDLKGISPSICQHAINMEDDAKPVVEPQRRLIPKMKDVVRNEVLRLLEAGIIYPIADSRWVSPVHCVPKKGGMTVVPNDNDELIPQRVVVGLENIAYDPVHVNDSFPNEQLAVIKVSSRDSPWICFGSRAIMSSSETPKDSSCKDVGNLYMEELRMHPKELMLVEGKLQIKDVQGPKGEGSLEDRMEKLEQEVFNYKKMAEREVDIFHKIVSELIAEHEKETAKLWGDILSLHDTTNKLQAQLYDIHNQNCEYENRFKHISRAASFRIPETKMSFVDGEPLSWKSEDGNSSPPSPKE</sequence>
<dbReference type="GO" id="GO:0004190">
    <property type="term" value="F:aspartic-type endopeptidase activity"/>
    <property type="evidence" value="ECO:0007669"/>
    <property type="project" value="UniProtKB-KW"/>
</dbReference>
<keyword evidence="7" id="KW-0378">Hydrolase</keyword>
<dbReference type="GO" id="GO:0008270">
    <property type="term" value="F:zinc ion binding"/>
    <property type="evidence" value="ECO:0007669"/>
    <property type="project" value="UniProtKB-KW"/>
</dbReference>
<dbReference type="PANTHER" id="PTHR35046:SF9">
    <property type="entry name" value="RNA-DIRECTED DNA POLYMERASE"/>
    <property type="match status" value="1"/>
</dbReference>
<protein>
    <recommendedName>
        <fullName evidence="17">Reverse transcriptase</fullName>
    </recommendedName>
</protein>
<keyword evidence="16" id="KW-1185">Reference proteome</keyword>
<keyword evidence="8" id="KW-0695">RNA-directed DNA polymerase</keyword>
<dbReference type="SUPFAM" id="SSF50630">
    <property type="entry name" value="Acid proteases"/>
    <property type="match status" value="1"/>
</dbReference>
<dbReference type="GO" id="GO:0003964">
    <property type="term" value="F:RNA-directed DNA polymerase activity"/>
    <property type="evidence" value="ECO:0007669"/>
    <property type="project" value="UniProtKB-KW"/>
</dbReference>
<dbReference type="InterPro" id="IPR041577">
    <property type="entry name" value="RT_RNaseH_2"/>
</dbReference>
<dbReference type="Gene3D" id="2.40.70.10">
    <property type="entry name" value="Acid Proteases"/>
    <property type="match status" value="2"/>
</dbReference>
<evidence type="ECO:0000256" key="2">
    <source>
        <dbReference type="ARBA" id="ARBA00022679"/>
    </source>
</evidence>
<dbReference type="Pfam" id="PF17919">
    <property type="entry name" value="RT_RNaseH_2"/>
    <property type="match status" value="1"/>
</dbReference>
<dbReference type="SMART" id="SM00343">
    <property type="entry name" value="ZnF_C2HC"/>
    <property type="match status" value="1"/>
</dbReference>
<evidence type="ECO:0000256" key="9">
    <source>
        <dbReference type="ARBA" id="ARBA00023125"/>
    </source>
</evidence>
<dbReference type="GO" id="GO:0015074">
    <property type="term" value="P:DNA integration"/>
    <property type="evidence" value="ECO:0007669"/>
    <property type="project" value="InterPro"/>
</dbReference>
<evidence type="ECO:0000313" key="16">
    <source>
        <dbReference type="Proteomes" id="UP001231189"/>
    </source>
</evidence>
<proteinExistence type="predicted"/>
<keyword evidence="10" id="KW-0862">Zinc</keyword>
<keyword evidence="10" id="KW-0863">Zinc-finger</keyword>
<feature type="region of interest" description="Disordered" evidence="11">
    <location>
        <begin position="87"/>
        <end position="143"/>
    </location>
</feature>
<dbReference type="GO" id="GO:0006508">
    <property type="term" value="P:proteolysis"/>
    <property type="evidence" value="ECO:0007669"/>
    <property type="project" value="UniProtKB-KW"/>
</dbReference>
<dbReference type="InterPro" id="IPR043502">
    <property type="entry name" value="DNA/RNA_pol_sf"/>
</dbReference>
<reference evidence="15" key="1">
    <citation type="submission" date="2023-07" db="EMBL/GenBank/DDBJ databases">
        <title>A chromosome-level genome assembly of Lolium multiflorum.</title>
        <authorList>
            <person name="Chen Y."/>
            <person name="Copetti D."/>
            <person name="Kolliker R."/>
            <person name="Studer B."/>
        </authorList>
    </citation>
    <scope>NUCLEOTIDE SEQUENCE</scope>
    <source>
        <strain evidence="15">02402/16</strain>
        <tissue evidence="15">Leaf</tissue>
    </source>
</reference>
<dbReference type="Pfam" id="PF03732">
    <property type="entry name" value="Retrotrans_gag"/>
    <property type="match status" value="2"/>
</dbReference>
<evidence type="ECO:0000256" key="10">
    <source>
        <dbReference type="PROSITE-ProRule" id="PRU00047"/>
    </source>
</evidence>
<evidence type="ECO:0000256" key="4">
    <source>
        <dbReference type="ARBA" id="ARBA00022722"/>
    </source>
</evidence>
<dbReference type="Pfam" id="PF17921">
    <property type="entry name" value="Integrase_H2C2"/>
    <property type="match status" value="1"/>
</dbReference>
<dbReference type="GO" id="GO:0003677">
    <property type="term" value="F:DNA binding"/>
    <property type="evidence" value="ECO:0007669"/>
    <property type="project" value="UniProtKB-KW"/>
</dbReference>
<keyword evidence="3" id="KW-0548">Nucleotidyltransferase</keyword>
<dbReference type="InterPro" id="IPR036397">
    <property type="entry name" value="RNaseH_sf"/>
</dbReference>
<comment type="caution">
    <text evidence="15">The sequence shown here is derived from an EMBL/GenBank/DDBJ whole genome shotgun (WGS) entry which is preliminary data.</text>
</comment>